<evidence type="ECO:0000313" key="3">
    <source>
        <dbReference type="EMBL" id="MPL70065.1"/>
    </source>
</evidence>
<evidence type="ECO:0000259" key="2">
    <source>
        <dbReference type="PROSITE" id="PS50006"/>
    </source>
</evidence>
<feature type="compositionally biased region" description="Polar residues" evidence="1">
    <location>
        <begin position="549"/>
        <end position="564"/>
    </location>
</feature>
<accession>A0A644TT50</accession>
<dbReference type="EMBL" id="VSSQ01000051">
    <property type="protein sequence ID" value="MPL70065.1"/>
    <property type="molecule type" value="Genomic_DNA"/>
</dbReference>
<dbReference type="InterPro" id="IPR000253">
    <property type="entry name" value="FHA_dom"/>
</dbReference>
<organism evidence="3">
    <name type="scientific">bioreactor metagenome</name>
    <dbReference type="NCBI Taxonomy" id="1076179"/>
    <lineage>
        <taxon>unclassified sequences</taxon>
        <taxon>metagenomes</taxon>
        <taxon>ecological metagenomes</taxon>
    </lineage>
</organism>
<comment type="caution">
    <text evidence="3">The sequence shown here is derived from an EMBL/GenBank/DDBJ whole genome shotgun (WGS) entry which is preliminary data.</text>
</comment>
<protein>
    <recommendedName>
        <fullName evidence="2">FHA domain-containing protein</fullName>
    </recommendedName>
</protein>
<dbReference type="PROSITE" id="PS50006">
    <property type="entry name" value="FHA_DOMAIN"/>
    <property type="match status" value="1"/>
</dbReference>
<feature type="region of interest" description="Disordered" evidence="1">
    <location>
        <begin position="549"/>
        <end position="568"/>
    </location>
</feature>
<evidence type="ECO:0000256" key="1">
    <source>
        <dbReference type="SAM" id="MobiDB-lite"/>
    </source>
</evidence>
<gene>
    <name evidence="3" type="ORF">SDC9_15816</name>
</gene>
<proteinExistence type="predicted"/>
<reference evidence="3" key="1">
    <citation type="submission" date="2019-08" db="EMBL/GenBank/DDBJ databases">
        <authorList>
            <person name="Kucharzyk K."/>
            <person name="Murdoch R.W."/>
            <person name="Higgins S."/>
            <person name="Loffler F."/>
        </authorList>
    </citation>
    <scope>NUCLEOTIDE SEQUENCE</scope>
</reference>
<sequence>MKHIFKITTLVLVCLLLQNSLFAREYVGATKKTTKSAKAETGVERCRRAQGSAELSINNVRARINTGGNMWYDGNTARYYVPKDGSSTAMFCAALWIGGQDENKQLRVAALRFGQDGDDFWPGPLTVDKNAAVNKSVCEKWDRHFRITKAEVEAFVASCPKNAQGQIIGGPTDPSLITEAIKTWPAHPENYADLKQSKYLAPFKDVDGDGEYNYSKGDYPYYDFNGDLCPVVAKQSGQRYNPIRTMEDSIGTGGEPVHGGILVDQVLKGDETLWWVFNDKGNAHTESKSQNPIGLEIRAQAFAFSMNDEINNMTFYSYEIINRSTFTLQNTYFSQWVDPDLGYSHDDFVGCDVKRGLGYCYNGKATDGPGTGAYSGNPPAIGIDFFQGPYLDQDGLDNPKVYIDLVLGREPEKLDKYLKKDANGQPIPGNYDTLLISANADEFIDYWYNVNDKITNGANINGVNFGNGIIDDERFGMRRFVYYENSGHTTKGEPDKATDYYNYLRGMWKTGVKMTFGGDGTSGTVECDFMFPGNTDPWNWGTKGIIPNMTDTRGWTEESSNNSAGDRRFMQSAGPFELKPGAINYITVGIPFAQATSGGPYASVTLLRQIDDKCQALFDNCFNLLEGPDAPELTIKELNRELIIFLTNDAPSSNNINESYNKIDVSIPIKYENTNLKDTILYDNSGNPYIYTYDSDTSSVYYDQYYKFEGYQIFQLKDRTVSVADIYDEDKARLVAQCDIRNFDSKQNDAPISKLINYTKDDNIGGLVPKVMVNGLNKGIQHSFRITEDMFATSNDKTIVNNKKYYYVAVAYAYNNFKQYNPEDATKLDGQKTTYIASRKTGFGRSISPVIAIPHLLEPEQNGTLVQAAYGNSPEITRIEGNGNGGMIINFKQETLEQLMGKPNEEPTGISFVPELKYEKNFGPLNIKVIDPIKLRAGSFNIKLIPSDTSTNLMYAKWKLQNADTNLPLYTERVNGVSTDIYSITSDRVIGDINEQIIFPLGISISLTNPLSTVVPQYIGNDSYTKQKRVFGGDLREATALYSSIVAKDPNKNWLFGVSDNDGSDATNWIRSGSKMSSEEIIRNFGINDDAESVFDYLSQDYYYSTMSVINGGKDTVFFTHPIDKAQDYETFANGWWAPYRLTSLYAKYYDANGDGQINPHPGFSYYHFNTAATPASITKYRLDPAFVYSTASNNMNNMSSVDIVFTSDKTKWTRCPVIEMGHDPEQTEGNAKRFQLRKRASVDKNGYSLNDGTQGWGWFPGYAINLETGQRLNMMFGENSQLGVGQPGNGRDLIWNPTSTTSLGGEYVFGGMHYVYVLGASQFKLYTPNGLEPNRDMRDVTPPSYYDRNVGGNPDMDMGTWAYNKLKKLDVLTLSNSTPYNDYSNDNLTSVTELFASVMWVGMPLATAFNTNPKAEIPTDVTVSLRVSQDYKKNYINNANGAAPSPQNDNYPMYQFSITKDIATSVGNVEVAKTALDQITVVPNPYFAASIYEGDQVENLVKICNLPPDCYITIYSVDGTVVRKLRGPSKNVVSGSGTALTSVDWDLKNHKGLPISGGAYIIHIKAEGVGEKIIKWFGALRPVDLNSFQ</sequence>
<feature type="domain" description="FHA" evidence="2">
    <location>
        <begin position="405"/>
        <end position="465"/>
    </location>
</feature>
<dbReference type="Gene3D" id="2.60.40.4070">
    <property type="match status" value="1"/>
</dbReference>
<name>A0A644TT50_9ZZZZ</name>